<evidence type="ECO:0000313" key="2">
    <source>
        <dbReference type="Proteomes" id="UP000244446"/>
    </source>
</evidence>
<keyword evidence="2" id="KW-1185">Reference proteome</keyword>
<sequence length="245" mass="24941">MTAPWGVLSDERRVTLHQLLAGAATNRAFSSLAEAREECGIAPSRLIRLDEASQSPPPAATLGHSGGVLGALRQMSPAAHLPSRARILIAGVMADQPDWEGIALLPDGAAGGDGITHWVHVSAREIVSFQGAATGRIAAALGARLDAAIDEAALNDTLSRPERLAAQIYAADLSGAEAALAGHLLGAELASMRPYWLGQSVRIVGPDAAYGAALRQQGVMTDATPLAQAWAAGLAALGAAAGLTG</sequence>
<dbReference type="RefSeq" id="WP_108692051.1">
    <property type="nucleotide sequence ID" value="NZ_QCYH01000005.1"/>
</dbReference>
<comment type="caution">
    <text evidence="1">The sequence shown here is derived from an EMBL/GenBank/DDBJ whole genome shotgun (WGS) entry which is preliminary data.</text>
</comment>
<reference evidence="1 2" key="1">
    <citation type="submission" date="2018-04" db="EMBL/GenBank/DDBJ databases">
        <title>Pelagivirga bohaiensis gen. nov., sp. nov., a bacterium isolated from the Bohai Sea.</title>
        <authorList>
            <person name="Ji X."/>
        </authorList>
    </citation>
    <scope>NUCLEOTIDE SEQUENCE [LARGE SCALE GENOMIC DNA]</scope>
    <source>
        <strain evidence="1 2">BH-SD19</strain>
    </source>
</reference>
<dbReference type="GO" id="GO:0034194">
    <property type="term" value="P:D-galactonate catabolic process"/>
    <property type="evidence" value="ECO:0007669"/>
    <property type="project" value="InterPro"/>
</dbReference>
<dbReference type="InterPro" id="IPR007729">
    <property type="entry name" value="DGOK"/>
</dbReference>
<name>A0A2T7G6C7_9RHOB</name>
<dbReference type="Pfam" id="PF05035">
    <property type="entry name" value="DGOK"/>
    <property type="match status" value="1"/>
</dbReference>
<dbReference type="Proteomes" id="UP000244446">
    <property type="component" value="Unassembled WGS sequence"/>
</dbReference>
<gene>
    <name evidence="1" type="ORF">DC366_09845</name>
</gene>
<dbReference type="GO" id="GO:0008671">
    <property type="term" value="F:2-dehydro-3-deoxygalactonokinase activity"/>
    <property type="evidence" value="ECO:0007669"/>
    <property type="project" value="InterPro"/>
</dbReference>
<dbReference type="Gene3D" id="3.30.420.310">
    <property type="entry name" value="2-keto-3-deoxy-galactonokinase, C-terminal domain"/>
    <property type="match status" value="1"/>
</dbReference>
<evidence type="ECO:0008006" key="3">
    <source>
        <dbReference type="Google" id="ProtNLM"/>
    </source>
</evidence>
<organism evidence="1 2">
    <name type="scientific">Pelagivirga sediminicola</name>
    <dbReference type="NCBI Taxonomy" id="2170575"/>
    <lineage>
        <taxon>Bacteria</taxon>
        <taxon>Pseudomonadati</taxon>
        <taxon>Pseudomonadota</taxon>
        <taxon>Alphaproteobacteria</taxon>
        <taxon>Rhodobacterales</taxon>
        <taxon>Paracoccaceae</taxon>
        <taxon>Pelagivirga</taxon>
    </lineage>
</organism>
<dbReference type="AlphaFoldDB" id="A0A2T7G6C7"/>
<accession>A0A2T7G6C7</accession>
<dbReference type="InterPro" id="IPR042257">
    <property type="entry name" value="DGOK_C"/>
</dbReference>
<evidence type="ECO:0000313" key="1">
    <source>
        <dbReference type="EMBL" id="PVA09968.1"/>
    </source>
</evidence>
<proteinExistence type="predicted"/>
<dbReference type="EMBL" id="QCYH01000005">
    <property type="protein sequence ID" value="PVA09968.1"/>
    <property type="molecule type" value="Genomic_DNA"/>
</dbReference>
<protein>
    <recommendedName>
        <fullName evidence="3">2-dehydro-3-deoxygalactonokinase</fullName>
    </recommendedName>
</protein>
<dbReference type="OrthoDB" id="256574at2"/>